<evidence type="ECO:0000313" key="3">
    <source>
        <dbReference type="EMBL" id="AWG23126.1"/>
    </source>
</evidence>
<sequence>MKKSIKTVAALALLIGLGSNSAQAQINDGTAQFGVKGGVNFSNMYTNDVSDNNVLTSFNAGVYAMLPITDFVAIQPEVLYSRKGSELTYDNAFATGKAKFKLNYIEVPILVKANLTKNVSVHAGPYFAYLVDAQVTNESSGGSLNFEDTYNNDDFNKFDAGLSAGIGFDFESVGIGARYNYGLTTVGKERTVAGATYTVPDGKNSNISVYMTLKLN</sequence>
<dbReference type="Pfam" id="PF13568">
    <property type="entry name" value="OMP_b-brl_2"/>
    <property type="match status" value="1"/>
</dbReference>
<protein>
    <recommendedName>
        <fullName evidence="2">Outer membrane protein beta-barrel domain-containing protein</fullName>
    </recommendedName>
</protein>
<dbReference type="Proteomes" id="UP000244527">
    <property type="component" value="Chromosome"/>
</dbReference>
<organism evidence="3 4">
    <name type="scientific">Flavobacterium faecale</name>
    <dbReference type="NCBI Taxonomy" id="1355330"/>
    <lineage>
        <taxon>Bacteria</taxon>
        <taxon>Pseudomonadati</taxon>
        <taxon>Bacteroidota</taxon>
        <taxon>Flavobacteriia</taxon>
        <taxon>Flavobacteriales</taxon>
        <taxon>Flavobacteriaceae</taxon>
        <taxon>Flavobacterium</taxon>
    </lineage>
</organism>
<gene>
    <name evidence="3" type="ORF">FFWV33_17120</name>
</gene>
<evidence type="ECO:0000256" key="1">
    <source>
        <dbReference type="SAM" id="SignalP"/>
    </source>
</evidence>
<keyword evidence="1" id="KW-0732">Signal</keyword>
<dbReference type="KEGG" id="ffa:FFWV33_17120"/>
<proteinExistence type="predicted"/>
<name>A0A2S1LI14_9FLAO</name>
<keyword evidence="4" id="KW-1185">Reference proteome</keyword>
<evidence type="ECO:0000259" key="2">
    <source>
        <dbReference type="Pfam" id="PF13568"/>
    </source>
</evidence>
<reference evidence="3 4" key="1">
    <citation type="submission" date="2017-04" db="EMBL/GenBank/DDBJ databases">
        <title>Compelte genome sequence of WV33.</title>
        <authorList>
            <person name="Lee P.C."/>
        </authorList>
    </citation>
    <scope>NUCLEOTIDE SEQUENCE [LARGE SCALE GENOMIC DNA]</scope>
    <source>
        <strain evidence="3 4">WV33</strain>
    </source>
</reference>
<feature type="signal peptide" evidence="1">
    <location>
        <begin position="1"/>
        <end position="24"/>
    </location>
</feature>
<dbReference type="EMBL" id="CP020918">
    <property type="protein sequence ID" value="AWG23126.1"/>
    <property type="molecule type" value="Genomic_DNA"/>
</dbReference>
<feature type="chain" id="PRO_5015571097" description="Outer membrane protein beta-barrel domain-containing protein" evidence="1">
    <location>
        <begin position="25"/>
        <end position="216"/>
    </location>
</feature>
<accession>A0A2S1LI14</accession>
<dbReference type="AlphaFoldDB" id="A0A2S1LI14"/>
<dbReference type="RefSeq" id="WP_108742030.1">
    <property type="nucleotide sequence ID" value="NZ_CP020918.1"/>
</dbReference>
<feature type="domain" description="Outer membrane protein beta-barrel" evidence="2">
    <location>
        <begin position="23"/>
        <end position="185"/>
    </location>
</feature>
<dbReference type="OrthoDB" id="947434at2"/>
<dbReference type="InterPro" id="IPR025665">
    <property type="entry name" value="Beta-barrel_OMP_2"/>
</dbReference>
<evidence type="ECO:0000313" key="4">
    <source>
        <dbReference type="Proteomes" id="UP000244527"/>
    </source>
</evidence>